<name>A0A8M1KBE1_CLUHA</name>
<dbReference type="Pfam" id="PF17790">
    <property type="entry name" value="MG1"/>
    <property type="match status" value="1"/>
</dbReference>
<protein>
    <submittedName>
        <fullName evidence="9">Complement C3-like</fullName>
    </submittedName>
</protein>
<organism evidence="8 9">
    <name type="scientific">Clupea harengus</name>
    <name type="common">Atlantic herring</name>
    <dbReference type="NCBI Taxonomy" id="7950"/>
    <lineage>
        <taxon>Eukaryota</taxon>
        <taxon>Metazoa</taxon>
        <taxon>Chordata</taxon>
        <taxon>Craniata</taxon>
        <taxon>Vertebrata</taxon>
        <taxon>Euteleostomi</taxon>
        <taxon>Actinopterygii</taxon>
        <taxon>Neopterygii</taxon>
        <taxon>Teleostei</taxon>
        <taxon>Clupei</taxon>
        <taxon>Clupeiformes</taxon>
        <taxon>Clupeoidei</taxon>
        <taxon>Clupeidae</taxon>
        <taxon>Clupea</taxon>
    </lineage>
</organism>
<dbReference type="InterPro" id="IPR048848">
    <property type="entry name" value="C3_CUB2"/>
</dbReference>
<evidence type="ECO:0000256" key="2">
    <source>
        <dbReference type="ARBA" id="ARBA00022525"/>
    </source>
</evidence>
<dbReference type="SMART" id="SM01359">
    <property type="entry name" value="A2M_N_2"/>
    <property type="match status" value="1"/>
</dbReference>
<dbReference type="InterPro" id="IPR018933">
    <property type="entry name" value="Netrin_module_non-TIMP"/>
</dbReference>
<dbReference type="InterPro" id="IPR011625">
    <property type="entry name" value="A2M_N_BRD"/>
</dbReference>
<dbReference type="GO" id="GO:0005615">
    <property type="term" value="C:extracellular space"/>
    <property type="evidence" value="ECO:0007669"/>
    <property type="project" value="InterPro"/>
</dbReference>
<dbReference type="RefSeq" id="XP_042559573.1">
    <property type="nucleotide sequence ID" value="XM_042703639.1"/>
</dbReference>
<feature type="domain" description="NTR" evidence="7">
    <location>
        <begin position="1506"/>
        <end position="1648"/>
    </location>
</feature>
<dbReference type="InterPro" id="IPR002890">
    <property type="entry name" value="MG2"/>
</dbReference>
<dbReference type="Pfam" id="PF17791">
    <property type="entry name" value="MG3"/>
    <property type="match status" value="1"/>
</dbReference>
<dbReference type="SMART" id="SM00104">
    <property type="entry name" value="ANATO"/>
    <property type="match status" value="1"/>
</dbReference>
<dbReference type="SMART" id="SM01360">
    <property type="entry name" value="A2M"/>
    <property type="match status" value="1"/>
</dbReference>
<dbReference type="InterPro" id="IPR011626">
    <property type="entry name" value="Alpha-macroglobulin_TED"/>
</dbReference>
<feature type="domain" description="Anaphylatoxin-like" evidence="6">
    <location>
        <begin position="685"/>
        <end position="720"/>
    </location>
</feature>
<dbReference type="PROSITE" id="PS50189">
    <property type="entry name" value="NTR"/>
    <property type="match status" value="1"/>
</dbReference>
<evidence type="ECO:0000256" key="4">
    <source>
        <dbReference type="ARBA" id="ARBA00023157"/>
    </source>
</evidence>
<dbReference type="Pfam" id="PF07678">
    <property type="entry name" value="TED_complement"/>
    <property type="match status" value="1"/>
</dbReference>
<comment type="subcellular location">
    <subcellularLocation>
        <location evidence="1">Secreted</location>
    </subcellularLocation>
</comment>
<dbReference type="InterPro" id="IPR001599">
    <property type="entry name" value="Macroglobln_a2"/>
</dbReference>
<evidence type="ECO:0000256" key="5">
    <source>
        <dbReference type="SAM" id="SignalP"/>
    </source>
</evidence>
<dbReference type="Proteomes" id="UP000515152">
    <property type="component" value="Chromosome 24"/>
</dbReference>
<dbReference type="Pfam" id="PF21308">
    <property type="entry name" value="C3_CUB2"/>
    <property type="match status" value="1"/>
</dbReference>
<feature type="chain" id="PRO_5035429984" evidence="5">
    <location>
        <begin position="24"/>
        <end position="1650"/>
    </location>
</feature>
<dbReference type="Pfam" id="PF07703">
    <property type="entry name" value="A2M_BRD"/>
    <property type="match status" value="1"/>
</dbReference>
<dbReference type="Pfam" id="PF07677">
    <property type="entry name" value="A2M_recep"/>
    <property type="match status" value="1"/>
</dbReference>
<dbReference type="Pfam" id="PF01759">
    <property type="entry name" value="NTR"/>
    <property type="match status" value="1"/>
</dbReference>
<dbReference type="FunFam" id="2.60.40.1930:FF:000008">
    <property type="entry name" value="Complement C3"/>
    <property type="match status" value="1"/>
</dbReference>
<dbReference type="Pfam" id="PF01821">
    <property type="entry name" value="ANATO"/>
    <property type="match status" value="1"/>
</dbReference>
<dbReference type="FunFam" id="6.20.50.160:FF:000003">
    <property type="entry name" value="Complement C3"/>
    <property type="match status" value="1"/>
</dbReference>
<dbReference type="PROSITE" id="PS01177">
    <property type="entry name" value="ANAPHYLATOXIN_1"/>
    <property type="match status" value="1"/>
</dbReference>
<keyword evidence="3" id="KW-0882">Thioester bond</keyword>
<reference evidence="9" key="1">
    <citation type="submission" date="2025-08" db="UniProtKB">
        <authorList>
            <consortium name="RefSeq"/>
        </authorList>
    </citation>
    <scope>IDENTIFICATION</scope>
</reference>
<dbReference type="CDD" id="cd02896">
    <property type="entry name" value="complement_C3_C4_C5"/>
    <property type="match status" value="1"/>
</dbReference>
<gene>
    <name evidence="9" type="primary">LOC105906714</name>
</gene>
<dbReference type="CDD" id="cd00017">
    <property type="entry name" value="ANATO"/>
    <property type="match status" value="1"/>
</dbReference>
<dbReference type="FunFam" id="2.20.130.20:FF:000001">
    <property type="entry name" value="Complement C3"/>
    <property type="match status" value="1"/>
</dbReference>
<evidence type="ECO:0000313" key="9">
    <source>
        <dbReference type="RefSeq" id="XP_042559573.1"/>
    </source>
</evidence>
<dbReference type="InterPro" id="IPR040839">
    <property type="entry name" value="MG4"/>
</dbReference>
<accession>A0A8M1KBE1</accession>
<dbReference type="InterPro" id="IPR019742">
    <property type="entry name" value="MacrogloblnA2_CS"/>
</dbReference>
<dbReference type="FunFam" id="1.20.91.20:FF:000001">
    <property type="entry name" value="Complement C3"/>
    <property type="match status" value="1"/>
</dbReference>
<dbReference type="SMART" id="SM00643">
    <property type="entry name" value="C345C"/>
    <property type="match status" value="1"/>
</dbReference>
<dbReference type="PROSITE" id="PS01178">
    <property type="entry name" value="ANAPHYLATOXIN_2"/>
    <property type="match status" value="1"/>
</dbReference>
<dbReference type="PROSITE" id="PS00477">
    <property type="entry name" value="ALPHA_2_MACROGLOBULIN"/>
    <property type="match status" value="1"/>
</dbReference>
<evidence type="ECO:0000313" key="8">
    <source>
        <dbReference type="Proteomes" id="UP000515152"/>
    </source>
</evidence>
<feature type="signal peptide" evidence="5">
    <location>
        <begin position="1"/>
        <end position="23"/>
    </location>
</feature>
<sequence length="1650" mass="183522">MRVDLVVVCVAAVALSLPALSTCDPLYVMSAPNLLRVGTPEKVFVEAQDYTGGNLEVKISVMKHPKKDRELTSTSVTLTKDNNYMLLADITIPDGKDNFEEDDTLNQYVYLQAQFPGHLLEKVVLVSFQSGYIFVQTDKTIYTPSSSVLYRVFSLNPSMQPVQSGVSVEIMTPAGITISKEVIYPKEGIMSGEHKLTELVSFGTWKVVTRFVDTPQRNFTAEFEVKEYVLPSFEVSLTPGKAFFYVDDPEMTVDIVARYLYGKDVTGVGFVAFGVMTEENGKTSLADSLQRVEIRDGKGKAVLKKDQITRTFKNINELVGSSLYVSVSVLTETGSEMVEAHKRGIPIVTSPYTIHFKRTPKYFKPGMPFDVSVLVTNPDGSPAEKVDVEVTALDQSMMGSTRSNGMAKVTVNTKGGLAQLPITVKTKDPGLTDARQAREAMSALSYETKGGSKNFMHIGVDATDLAIGDQIKVNLNLGGSPGAQNQDFTYLILNKGQVVQAERFKRQGQALVTLSVPVTKDMVPSFRIVAYYHVGSAEVVSDSVWVDVKDTCMGKLKVEPSRPTAVYSPRQHFSLKITGDPGARVGLVAVDKGVYVLNNKHRLTQSKIWDVVEKSDTGCTAGSGKNSMGVFHDAGLIFKSSTAGETESRQVPTCPKPPQRRRRAITIQDLHNSLTAKYKGTERQCCVDGMKDNIMGFTCQRRTEYITDGDKCVKAFLHCCTEMADQKKEAKDEQLHLARSDEDDDFYTDSDDIVSRSQFPESWLWDVEDLPQCPPDDKHCTSTSITKKSFLKDSITSWQVTAISISKTLGICVAEPYEMIVMKDFFIDLKLPYSVVRNEQIEIKAILYNYNDFEIKVRVELLETEDVCSVATKKGKYRDTIEMDPMTSRAVPFVMIPMQLGKHTIEVKGAVYDSHLTDGVKKDLLVVSEGVRTEVPVKKVVLNPVEHGGQQFEEILSHIPKKQVPGTPASTHFSVSGEQISQTIEQAITGDSMGSLIVQPRGCGEQNMIYMTLPLIATHYLDATVQWEKVGLEKRDTAVKYINMGYQQELAFRKADGAFATFTNSQGSAWLTAYVAKVFAMASDIISIQENVICDALKWLVLNSQQPDGSFKEIVNVVHAEMVGGVRGNDADASMTAFVLIAMQEGSNLCIETVASLPGSMKNAREYLEGRLKTLNNPYAVAMVSYALANEEKLNQEILFKHAAGGTHWPVPGNHLFTLEATAYALLALVKAKEFEKAGPIVKWLNKQQKHGGGYGSTQSTVMVFQAVAAYIEQVKQQEQNMEIDIKVSGRTKPIKWTFTKSNAFLTRSDKMDMNQNLTVHATGTGEATLSVMTLYYAMPSDIATECKMFDLEVKLEKQDKVTYKDATETYLLTIDVLYLSKDRDATMSILDIGLLTGFSVDETDLMRLSTGAERYIQKFEMDKMLSDRGSLIIYLEKVSHTRADKIAFRIHKMMEVGLLQPAAVTVYEYFDLDSRCVRFYHPLKMGGELNRICYKDLCKCAEESCCVQKTGEVNDGDRSDKACEQGVDYVYKVTVEKMDLTVHTDIYHMKVTQVIKEGSDFGVEGQTREFIAHPNCRINVALQEGKTYLIMGHRDDVIQLEGSFRYLMGHQTWLEYWPTEVEGQSPEYKDAYTGITGLAFEVTNFGCAI</sequence>
<dbReference type="FunFam" id="2.40.50.120:FF:000013">
    <property type="entry name" value="Complement C3"/>
    <property type="match status" value="1"/>
</dbReference>
<proteinExistence type="predicted"/>
<keyword evidence="5" id="KW-0732">Signal</keyword>
<dbReference type="InterPro" id="IPR041425">
    <property type="entry name" value="C3/4/5_MG1"/>
</dbReference>
<evidence type="ECO:0000256" key="1">
    <source>
        <dbReference type="ARBA" id="ARBA00004613"/>
    </source>
</evidence>
<dbReference type="OrthoDB" id="6359008at2759"/>
<dbReference type="InterPro" id="IPR050473">
    <property type="entry name" value="A2M/Complement_sys"/>
</dbReference>
<dbReference type="KEGG" id="char:105906714"/>
<dbReference type="SMART" id="SM01419">
    <property type="entry name" value="Thiol-ester_cl"/>
    <property type="match status" value="1"/>
</dbReference>
<dbReference type="SMART" id="SM01361">
    <property type="entry name" value="A2M_recep"/>
    <property type="match status" value="1"/>
</dbReference>
<keyword evidence="4" id="KW-1015">Disulfide bond</keyword>
<dbReference type="InterPro" id="IPR001134">
    <property type="entry name" value="Netrin_domain"/>
</dbReference>
<keyword evidence="8" id="KW-1185">Reference proteome</keyword>
<evidence type="ECO:0000256" key="3">
    <source>
        <dbReference type="ARBA" id="ARBA00022966"/>
    </source>
</evidence>
<dbReference type="InterPro" id="IPR009048">
    <property type="entry name" value="A-macroglobulin_rcpt-bd"/>
</dbReference>
<keyword evidence="2" id="KW-0964">Secreted</keyword>
<dbReference type="InterPro" id="IPR041555">
    <property type="entry name" value="MG3"/>
</dbReference>
<dbReference type="GeneID" id="105906714"/>
<evidence type="ECO:0000259" key="7">
    <source>
        <dbReference type="PROSITE" id="PS50189"/>
    </source>
</evidence>
<dbReference type="PANTHER" id="PTHR11412">
    <property type="entry name" value="MACROGLOBULIN / COMPLEMENT"/>
    <property type="match status" value="1"/>
</dbReference>
<dbReference type="GO" id="GO:0004866">
    <property type="term" value="F:endopeptidase inhibitor activity"/>
    <property type="evidence" value="ECO:0007669"/>
    <property type="project" value="InterPro"/>
</dbReference>
<dbReference type="InterPro" id="IPR000020">
    <property type="entry name" value="Anaphylatoxin/fibulin"/>
</dbReference>
<dbReference type="FunFam" id="2.60.40.1940:FF:000001">
    <property type="entry name" value="Complement component C3"/>
    <property type="match status" value="1"/>
</dbReference>
<dbReference type="Pfam" id="PF01835">
    <property type="entry name" value="MG2"/>
    <property type="match status" value="1"/>
</dbReference>
<dbReference type="FunFam" id="2.60.40.1930:FF:000006">
    <property type="entry name" value="Complement C3"/>
    <property type="match status" value="1"/>
</dbReference>
<dbReference type="PANTHER" id="PTHR11412:SF81">
    <property type="entry name" value="COMPLEMENT C3"/>
    <property type="match status" value="1"/>
</dbReference>
<dbReference type="Pfam" id="PF17789">
    <property type="entry name" value="MG4"/>
    <property type="match status" value="1"/>
</dbReference>
<dbReference type="InterPro" id="IPR047565">
    <property type="entry name" value="Alpha-macroglob_thiol-ester_cl"/>
</dbReference>
<dbReference type="Pfam" id="PF00207">
    <property type="entry name" value="A2M"/>
    <property type="match status" value="1"/>
</dbReference>
<dbReference type="FunFam" id="2.60.40.10:FF:000155">
    <property type="entry name" value="complement C3 isoform X1"/>
    <property type="match status" value="1"/>
</dbReference>
<evidence type="ECO:0000259" key="6">
    <source>
        <dbReference type="PROSITE" id="PS01178"/>
    </source>
</evidence>